<feature type="transmembrane region" description="Helical" evidence="6">
    <location>
        <begin position="65"/>
        <end position="85"/>
    </location>
</feature>
<feature type="domain" description="EamA" evidence="7">
    <location>
        <begin position="151"/>
        <end position="280"/>
    </location>
</feature>
<feature type="transmembrane region" description="Helical" evidence="6">
    <location>
        <begin position="209"/>
        <end position="231"/>
    </location>
</feature>
<dbReference type="RefSeq" id="WP_283739897.1">
    <property type="nucleotide sequence ID" value="NZ_JASJEV010000003.1"/>
</dbReference>
<evidence type="ECO:0000256" key="2">
    <source>
        <dbReference type="ARBA" id="ARBA00009853"/>
    </source>
</evidence>
<feature type="transmembrane region" description="Helical" evidence="6">
    <location>
        <begin position="151"/>
        <end position="169"/>
    </location>
</feature>
<feature type="transmembrane region" description="Helical" evidence="6">
    <location>
        <begin position="119"/>
        <end position="139"/>
    </location>
</feature>
<accession>A0ABT7AEW2</accession>
<dbReference type="Pfam" id="PF00892">
    <property type="entry name" value="EamA"/>
    <property type="match status" value="2"/>
</dbReference>
<protein>
    <submittedName>
        <fullName evidence="8">DMT family transporter</fullName>
    </submittedName>
</protein>
<dbReference type="EMBL" id="JASJEV010000003">
    <property type="protein sequence ID" value="MDJ1157905.1"/>
    <property type="molecule type" value="Genomic_DNA"/>
</dbReference>
<evidence type="ECO:0000256" key="1">
    <source>
        <dbReference type="ARBA" id="ARBA00004141"/>
    </source>
</evidence>
<comment type="subcellular location">
    <subcellularLocation>
        <location evidence="1">Membrane</location>
        <topology evidence="1">Multi-pass membrane protein</topology>
    </subcellularLocation>
</comment>
<keyword evidence="3 6" id="KW-0812">Transmembrane</keyword>
<reference evidence="8 9" key="1">
    <citation type="submission" date="2023-05" db="EMBL/GenBank/DDBJ databases">
        <title>Chelatococcus sp. nov., a moderately thermophilic bacterium isolated from hot spring microbial mat.</title>
        <authorList>
            <person name="Hu C.-J."/>
            <person name="Li W.-J."/>
        </authorList>
    </citation>
    <scope>NUCLEOTIDE SEQUENCE [LARGE SCALE GENOMIC DNA]</scope>
    <source>
        <strain evidence="8 9">SYSU G07232</strain>
    </source>
</reference>
<comment type="caution">
    <text evidence="8">The sequence shown here is derived from an EMBL/GenBank/DDBJ whole genome shotgun (WGS) entry which is preliminary data.</text>
</comment>
<evidence type="ECO:0000256" key="3">
    <source>
        <dbReference type="ARBA" id="ARBA00022692"/>
    </source>
</evidence>
<keyword evidence="4 6" id="KW-1133">Transmembrane helix</keyword>
<dbReference type="PANTHER" id="PTHR22911">
    <property type="entry name" value="ACYL-MALONYL CONDENSING ENZYME-RELATED"/>
    <property type="match status" value="1"/>
</dbReference>
<feature type="transmembrane region" description="Helical" evidence="6">
    <location>
        <begin position="181"/>
        <end position="203"/>
    </location>
</feature>
<evidence type="ECO:0000256" key="4">
    <source>
        <dbReference type="ARBA" id="ARBA00022989"/>
    </source>
</evidence>
<feature type="domain" description="EamA" evidence="7">
    <location>
        <begin position="13"/>
        <end position="135"/>
    </location>
</feature>
<dbReference type="Proteomes" id="UP001321492">
    <property type="component" value="Unassembled WGS sequence"/>
</dbReference>
<evidence type="ECO:0000256" key="5">
    <source>
        <dbReference type="ARBA" id="ARBA00023136"/>
    </source>
</evidence>
<feature type="transmembrane region" description="Helical" evidence="6">
    <location>
        <begin position="238"/>
        <end position="257"/>
    </location>
</feature>
<evidence type="ECO:0000256" key="6">
    <source>
        <dbReference type="SAM" id="Phobius"/>
    </source>
</evidence>
<evidence type="ECO:0000313" key="9">
    <source>
        <dbReference type="Proteomes" id="UP001321492"/>
    </source>
</evidence>
<dbReference type="SUPFAM" id="SSF103481">
    <property type="entry name" value="Multidrug resistance efflux transporter EmrE"/>
    <property type="match status" value="2"/>
</dbReference>
<dbReference type="PANTHER" id="PTHR22911:SF6">
    <property type="entry name" value="SOLUTE CARRIER FAMILY 35 MEMBER G1"/>
    <property type="match status" value="1"/>
</dbReference>
<feature type="transmembrane region" description="Helical" evidence="6">
    <location>
        <begin position="263"/>
        <end position="280"/>
    </location>
</feature>
<feature type="transmembrane region" description="Helical" evidence="6">
    <location>
        <begin position="91"/>
        <end position="112"/>
    </location>
</feature>
<feature type="transmembrane region" description="Helical" evidence="6">
    <location>
        <begin position="37"/>
        <end position="53"/>
    </location>
</feature>
<keyword evidence="5 6" id="KW-0472">Membrane</keyword>
<evidence type="ECO:0000259" key="7">
    <source>
        <dbReference type="Pfam" id="PF00892"/>
    </source>
</evidence>
<keyword evidence="9" id="KW-1185">Reference proteome</keyword>
<dbReference type="InterPro" id="IPR037185">
    <property type="entry name" value="EmrE-like"/>
</dbReference>
<proteinExistence type="inferred from homology"/>
<dbReference type="InterPro" id="IPR000620">
    <property type="entry name" value="EamA_dom"/>
</dbReference>
<organism evidence="8 9">
    <name type="scientific">Chelatococcus albus</name>
    <dbReference type="NCBI Taxonomy" id="3047466"/>
    <lineage>
        <taxon>Bacteria</taxon>
        <taxon>Pseudomonadati</taxon>
        <taxon>Pseudomonadota</taxon>
        <taxon>Alphaproteobacteria</taxon>
        <taxon>Hyphomicrobiales</taxon>
        <taxon>Chelatococcaceae</taxon>
        <taxon>Chelatococcus</taxon>
    </lineage>
</organism>
<gene>
    <name evidence="8" type="ORF">QNA08_06620</name>
</gene>
<comment type="similarity">
    <text evidence="2">Belongs to the drug/metabolite transporter (DMT) superfamily. 10 TMS drug/metabolite exporter (DME) (TC 2.A.7.3) family.</text>
</comment>
<evidence type="ECO:0000313" key="8">
    <source>
        <dbReference type="EMBL" id="MDJ1157905.1"/>
    </source>
</evidence>
<name>A0ABT7AEW2_9HYPH</name>
<sequence>MMRNAFLRAAVGIALLSAMDAVIKAVAARYPTFEVTFLRFASGTLVALAVVAVRRPGWPSRETVAVNASRALLVVFTASCFFYALGRLPLAEALALSFLSPIFLALFGMIILRERVGGRIVVALAAGFIGMLVIVSGLGEAGGVTRIPWDGAAAALASALSYALSMVLLRARAARDRVEIIILFQNVGPALVIAPLAAGAWVVPAVPDYTLFALIGLLGTTGHLILATAFARAEAARLAPLEYTAMVWAVLLGFVFFGEWPGVTTLAGAALIIAGAFAVVRR</sequence>